<organism evidence="1 2">
    <name type="scientific">Halorarum halophilum</name>
    <dbReference type="NCBI Taxonomy" id="2743090"/>
    <lineage>
        <taxon>Archaea</taxon>
        <taxon>Methanobacteriati</taxon>
        <taxon>Methanobacteriota</taxon>
        <taxon>Stenosarchaea group</taxon>
        <taxon>Halobacteria</taxon>
        <taxon>Halobacteriales</taxon>
        <taxon>Haloferacaceae</taxon>
        <taxon>Halorarum</taxon>
    </lineage>
</organism>
<sequence length="70" mass="8136">MTTNEQADEGITALQVACDTEVSGCVFLMRTEEDDRDRLLEITRDHVREQHGKEYTIDEIEERHVTEVEV</sequence>
<reference evidence="1 2" key="1">
    <citation type="submission" date="2020-07" db="EMBL/GenBank/DDBJ databases">
        <title>Gai3-2, isolated from salt lake.</title>
        <authorList>
            <person name="Cui H."/>
            <person name="Shi X."/>
        </authorList>
    </citation>
    <scope>NUCLEOTIDE SEQUENCE [LARGE SCALE GENOMIC DNA]</scope>
    <source>
        <strain evidence="1 2">Gai3-2</strain>
    </source>
</reference>
<protein>
    <submittedName>
        <fullName evidence="1">Uncharacterized protein</fullName>
    </submittedName>
</protein>
<dbReference type="RefSeq" id="WP_179168637.1">
    <property type="nucleotide sequence ID" value="NZ_CP058529.1"/>
</dbReference>
<dbReference type="Proteomes" id="UP000509750">
    <property type="component" value="Chromosome"/>
</dbReference>
<dbReference type="OrthoDB" id="299863at2157"/>
<keyword evidence="2" id="KW-1185">Reference proteome</keyword>
<dbReference type="AlphaFoldDB" id="A0A7D5KLR6"/>
<dbReference type="GeneID" id="56028301"/>
<evidence type="ECO:0000313" key="2">
    <source>
        <dbReference type="Proteomes" id="UP000509750"/>
    </source>
</evidence>
<dbReference type="KEGG" id="halg:HUG10_05670"/>
<dbReference type="EMBL" id="CP058529">
    <property type="protein sequence ID" value="QLG27062.1"/>
    <property type="molecule type" value="Genomic_DNA"/>
</dbReference>
<proteinExistence type="predicted"/>
<name>A0A7D5KLR6_9EURY</name>
<gene>
    <name evidence="1" type="ORF">HUG10_05670</name>
</gene>
<accession>A0A7D5KLR6</accession>
<evidence type="ECO:0000313" key="1">
    <source>
        <dbReference type="EMBL" id="QLG27062.1"/>
    </source>
</evidence>